<dbReference type="InterPro" id="IPR004843">
    <property type="entry name" value="Calcineurin-like_PHP"/>
</dbReference>
<dbReference type="AlphaFoldDB" id="A0A5S9MXS5"/>
<evidence type="ECO:0000313" key="7">
    <source>
        <dbReference type="EMBL" id="CAA0082829.1"/>
    </source>
</evidence>
<dbReference type="GO" id="GO:0046872">
    <property type="term" value="F:metal ion binding"/>
    <property type="evidence" value="ECO:0007669"/>
    <property type="project" value="UniProtKB-KW"/>
</dbReference>
<feature type="domain" description="Calcineurin-like phosphoesterase" evidence="6">
    <location>
        <begin position="14"/>
        <end position="212"/>
    </location>
</feature>
<dbReference type="GO" id="GO:0009245">
    <property type="term" value="P:lipid A biosynthetic process"/>
    <property type="evidence" value="ECO:0007669"/>
    <property type="project" value="TreeGrafter"/>
</dbReference>
<sequence length="272" mass="31969">MTHQTLPKSLKARAVWISDVHLGNKDCKAEYLLQFLDAIDCETLYLVGDIIDLWSLKRHFYWPAKHNQVFRKLLKMSRTTRVIYIPGNHDMTFRDYVGEKFGEVEIHRNFVHQTIDGRQLLMMHGDELDNVIRFGRLTRFVGDYSYDLLLFLNRWSHVIRARMGYPFWSLAGYIKTRVGKAKNAIDTFELAAIQWARKHDVDGIICGHIHHPNIRFDDEIVYCNDGDWIENCTSLVETLEGRLEIIHWSDQLKSEKTFELIEWRGRKSSAVA</sequence>
<evidence type="ECO:0000256" key="3">
    <source>
        <dbReference type="ARBA" id="ARBA00022723"/>
    </source>
</evidence>
<evidence type="ECO:0000313" key="8">
    <source>
        <dbReference type="Proteomes" id="UP000434580"/>
    </source>
</evidence>
<dbReference type="InterPro" id="IPR029052">
    <property type="entry name" value="Metallo-depent_PP-like"/>
</dbReference>
<proteinExistence type="predicted"/>
<dbReference type="InterPro" id="IPR043461">
    <property type="entry name" value="LpxH-like"/>
</dbReference>
<dbReference type="EC" id="3.6.1.54" evidence="7"/>
<keyword evidence="5" id="KW-0464">Manganese</keyword>
<evidence type="ECO:0000256" key="2">
    <source>
        <dbReference type="ARBA" id="ARBA00022519"/>
    </source>
</evidence>
<keyword evidence="2" id="KW-0997">Cell inner membrane</keyword>
<keyword evidence="3" id="KW-0479">Metal-binding</keyword>
<dbReference type="PANTHER" id="PTHR34990:SF2">
    <property type="entry name" value="BLL8164 PROTEIN"/>
    <property type="match status" value="1"/>
</dbReference>
<dbReference type="SUPFAM" id="SSF56300">
    <property type="entry name" value="Metallo-dependent phosphatases"/>
    <property type="match status" value="1"/>
</dbReference>
<protein>
    <submittedName>
        <fullName evidence="7">UDP-2,3-diacylglucosamine hydrolase</fullName>
        <ecNumber evidence="7">3.6.1.54</ecNumber>
    </submittedName>
</protein>
<dbReference type="OrthoDB" id="9802481at2"/>
<keyword evidence="7" id="KW-0378">Hydrolase</keyword>
<dbReference type="Gene3D" id="3.60.21.10">
    <property type="match status" value="1"/>
</dbReference>
<dbReference type="GO" id="GO:0016020">
    <property type="term" value="C:membrane"/>
    <property type="evidence" value="ECO:0007669"/>
    <property type="project" value="GOC"/>
</dbReference>
<reference evidence="7 8" key="1">
    <citation type="submission" date="2019-11" db="EMBL/GenBank/DDBJ databases">
        <authorList>
            <person name="Holert J."/>
        </authorList>
    </citation>
    <scope>NUCLEOTIDE SEQUENCE [LARGE SCALE GENOMIC DNA]</scope>
    <source>
        <strain evidence="7">BC5_2</strain>
    </source>
</reference>
<gene>
    <name evidence="7" type="primary">lpxH_1</name>
    <name evidence="7" type="ORF">DPBNPPHM_00507</name>
</gene>
<evidence type="ECO:0000259" key="6">
    <source>
        <dbReference type="Pfam" id="PF00149"/>
    </source>
</evidence>
<evidence type="ECO:0000256" key="1">
    <source>
        <dbReference type="ARBA" id="ARBA00022475"/>
    </source>
</evidence>
<dbReference type="Proteomes" id="UP000434580">
    <property type="component" value="Unassembled WGS sequence"/>
</dbReference>
<keyword evidence="1" id="KW-1003">Cell membrane</keyword>
<dbReference type="GO" id="GO:0008758">
    <property type="term" value="F:UDP-2,3-diacylglucosamine hydrolase activity"/>
    <property type="evidence" value="ECO:0007669"/>
    <property type="project" value="TreeGrafter"/>
</dbReference>
<dbReference type="Pfam" id="PF00149">
    <property type="entry name" value="Metallophos"/>
    <property type="match status" value="1"/>
</dbReference>
<evidence type="ECO:0000256" key="5">
    <source>
        <dbReference type="ARBA" id="ARBA00023211"/>
    </source>
</evidence>
<organism evidence="7 8">
    <name type="scientific">BD1-7 clade bacterium</name>
    <dbReference type="NCBI Taxonomy" id="2029982"/>
    <lineage>
        <taxon>Bacteria</taxon>
        <taxon>Pseudomonadati</taxon>
        <taxon>Pseudomonadota</taxon>
        <taxon>Gammaproteobacteria</taxon>
        <taxon>Cellvibrionales</taxon>
        <taxon>Spongiibacteraceae</taxon>
        <taxon>BD1-7 clade</taxon>
    </lineage>
</organism>
<dbReference type="EMBL" id="CACSII010000001">
    <property type="protein sequence ID" value="CAA0082829.1"/>
    <property type="molecule type" value="Genomic_DNA"/>
</dbReference>
<keyword evidence="4" id="KW-0472">Membrane</keyword>
<evidence type="ECO:0000256" key="4">
    <source>
        <dbReference type="ARBA" id="ARBA00023136"/>
    </source>
</evidence>
<name>A0A5S9MXS5_9GAMM</name>
<dbReference type="PANTHER" id="PTHR34990">
    <property type="entry name" value="UDP-2,3-DIACYLGLUCOSAMINE HYDROLASE-RELATED"/>
    <property type="match status" value="1"/>
</dbReference>
<dbReference type="CDD" id="cd07398">
    <property type="entry name" value="MPP_YbbF-LpxH"/>
    <property type="match status" value="1"/>
</dbReference>
<accession>A0A5S9MXS5</accession>